<dbReference type="Proteomes" id="UP000245133">
    <property type="component" value="Unassembled WGS sequence"/>
</dbReference>
<proteinExistence type="predicted"/>
<accession>A0A2P2DZW9</accession>
<sequence>MEVKNFISYDLDYPFLWGVDLTLPLVLRMALNIEGVDISKEDRETLRSLSQERLLYFSNHPSTIEPPVAYYVANAMGSRFFYMASRNVFNWGFGLVGAIIKKVGAFSVLSGGADKESVKTARSVLAKPAGKLVIYPEGMCSGENDTLLPFMSGIAQIGFWGLEDALKKDPKADIKILPAFVKYIYSGTQNELRKEIHTSLSRIERTLSIEPGNKNLLRRFLTIGRVLMEDAEREYGLSKNVDKDYSFRVGAIRHAALNRAAKALGMPVSEEKDAIAKIREVFTVLDALHSGFGKAPKQVSKAELVFIQKDVDRAYLFLVIKPENLLMYPSAERMIEWLYRFENLIYGMTSPRLRRARVLFAKPFGLKEYYESYKNQKKQTVDEITQRLRKDLESLLEQGIPLSPALVEPFDVGEEVSLDPFSS</sequence>
<dbReference type="CDD" id="cd07989">
    <property type="entry name" value="LPLAT_AGPAT-like"/>
    <property type="match status" value="1"/>
</dbReference>
<keyword evidence="2" id="KW-0012">Acyltransferase</keyword>
<dbReference type="GO" id="GO:0016746">
    <property type="term" value="F:acyltransferase activity"/>
    <property type="evidence" value="ECO:0007669"/>
    <property type="project" value="UniProtKB-KW"/>
</dbReference>
<dbReference type="SMART" id="SM00563">
    <property type="entry name" value="PlsC"/>
    <property type="match status" value="1"/>
</dbReference>
<keyword evidence="2" id="KW-0808">Transferase</keyword>
<dbReference type="SUPFAM" id="SSF69593">
    <property type="entry name" value="Glycerol-3-phosphate (1)-acyltransferase"/>
    <property type="match status" value="1"/>
</dbReference>
<protein>
    <submittedName>
        <fullName evidence="2">Acyltransferase</fullName>
    </submittedName>
</protein>
<name>A0A2P2DZW9_9LEPT</name>
<reference evidence="2 3" key="1">
    <citation type="submission" date="2018-02" db="EMBL/GenBank/DDBJ databases">
        <title>Novel Leptospira species isolated from soil and water in Japan.</title>
        <authorList>
            <person name="Nakao R."/>
            <person name="Masuzawa T."/>
        </authorList>
    </citation>
    <scope>NUCLEOTIDE SEQUENCE [LARGE SCALE GENOMIC DNA]</scope>
    <source>
        <strain evidence="2 3">YH101</strain>
    </source>
</reference>
<evidence type="ECO:0000313" key="3">
    <source>
        <dbReference type="Proteomes" id="UP000245133"/>
    </source>
</evidence>
<keyword evidence="3" id="KW-1185">Reference proteome</keyword>
<gene>
    <name evidence="2" type="ORF">LPTSP4_16910</name>
</gene>
<comment type="caution">
    <text evidence="2">The sequence shown here is derived from an EMBL/GenBank/DDBJ whole genome shotgun (WGS) entry which is preliminary data.</text>
</comment>
<dbReference type="Pfam" id="PF01553">
    <property type="entry name" value="Acyltransferase"/>
    <property type="match status" value="1"/>
</dbReference>
<dbReference type="RefSeq" id="WP_108975850.1">
    <property type="nucleotide sequence ID" value="NZ_BFBB01000004.1"/>
</dbReference>
<dbReference type="InterPro" id="IPR002123">
    <property type="entry name" value="Plipid/glycerol_acylTrfase"/>
</dbReference>
<evidence type="ECO:0000313" key="2">
    <source>
        <dbReference type="EMBL" id="GBF50167.1"/>
    </source>
</evidence>
<feature type="domain" description="Phospholipid/glycerol acyltransferase" evidence="1">
    <location>
        <begin position="54"/>
        <end position="184"/>
    </location>
</feature>
<organism evidence="2 3">
    <name type="scientific">Leptospira ryugenii</name>
    <dbReference type="NCBI Taxonomy" id="1917863"/>
    <lineage>
        <taxon>Bacteria</taxon>
        <taxon>Pseudomonadati</taxon>
        <taxon>Spirochaetota</taxon>
        <taxon>Spirochaetia</taxon>
        <taxon>Leptospirales</taxon>
        <taxon>Leptospiraceae</taxon>
        <taxon>Leptospira</taxon>
    </lineage>
</organism>
<dbReference type="AlphaFoldDB" id="A0A2P2DZW9"/>
<evidence type="ECO:0000259" key="1">
    <source>
        <dbReference type="SMART" id="SM00563"/>
    </source>
</evidence>
<dbReference type="OrthoDB" id="524611at2"/>
<dbReference type="EMBL" id="BFBB01000004">
    <property type="protein sequence ID" value="GBF50167.1"/>
    <property type="molecule type" value="Genomic_DNA"/>
</dbReference>